<dbReference type="RefSeq" id="WP_064440858.1">
    <property type="nucleotide sequence ID" value="NZ_BDDI01000010.1"/>
</dbReference>
<proteinExistence type="predicted"/>
<evidence type="ECO:0000256" key="1">
    <source>
        <dbReference type="SAM" id="SignalP"/>
    </source>
</evidence>
<organism evidence="2 3">
    <name type="scientific">Hoyosella altamirensis</name>
    <dbReference type="NCBI Taxonomy" id="616997"/>
    <lineage>
        <taxon>Bacteria</taxon>
        <taxon>Bacillati</taxon>
        <taxon>Actinomycetota</taxon>
        <taxon>Actinomycetes</taxon>
        <taxon>Mycobacteriales</taxon>
        <taxon>Hoyosellaceae</taxon>
        <taxon>Hoyosella</taxon>
    </lineage>
</organism>
<evidence type="ECO:0008006" key="4">
    <source>
        <dbReference type="Google" id="ProtNLM"/>
    </source>
</evidence>
<keyword evidence="3" id="KW-1185">Reference proteome</keyword>
<keyword evidence="1" id="KW-0732">Signal</keyword>
<evidence type="ECO:0000313" key="3">
    <source>
        <dbReference type="Proteomes" id="UP000567922"/>
    </source>
</evidence>
<comment type="caution">
    <text evidence="2">The sequence shown here is derived from an EMBL/GenBank/DDBJ whole genome shotgun (WGS) entry which is preliminary data.</text>
</comment>
<name>A0A839RK03_9ACTN</name>
<sequence>MPRTPKRQFALALTCAGALVACGAPHDPGPSPVTTPPARTTEIPLPTPAEFGESEPGEPALDEVIFEGDYPIDAGPAGMVTVTVQNGSDAAVTLSDIQLEPGWRQENLEEDRDELELELVSDDGSIDIDVTVNNRRFDTDVSIDIPAQNGEFMFRLGGAGTITVEVEDDAVRVQNLDVRDDWEVRGEDRGRDRTVDIELTNRETRQAVEFEAEAGDDRLEVQLNTRTRSVRITHE</sequence>
<feature type="signal peptide" evidence="1">
    <location>
        <begin position="1"/>
        <end position="23"/>
    </location>
</feature>
<dbReference type="OrthoDB" id="9819956at2"/>
<reference evidence="2 3" key="1">
    <citation type="submission" date="2020-08" db="EMBL/GenBank/DDBJ databases">
        <title>Sequencing the genomes of 1000 actinobacteria strains.</title>
        <authorList>
            <person name="Klenk H.-P."/>
        </authorList>
    </citation>
    <scope>NUCLEOTIDE SEQUENCE [LARGE SCALE GENOMIC DNA]</scope>
    <source>
        <strain evidence="2 3">DSM 45258</strain>
    </source>
</reference>
<gene>
    <name evidence="2" type="ORF">FHU29_001171</name>
</gene>
<protein>
    <recommendedName>
        <fullName evidence="4">AMIN domain-containing protein</fullName>
    </recommendedName>
</protein>
<dbReference type="EMBL" id="JACHWS010000001">
    <property type="protein sequence ID" value="MBB3036737.1"/>
    <property type="molecule type" value="Genomic_DNA"/>
</dbReference>
<evidence type="ECO:0000313" key="2">
    <source>
        <dbReference type="EMBL" id="MBB3036737.1"/>
    </source>
</evidence>
<dbReference type="AlphaFoldDB" id="A0A839RK03"/>
<dbReference type="PROSITE" id="PS51257">
    <property type="entry name" value="PROKAR_LIPOPROTEIN"/>
    <property type="match status" value="1"/>
</dbReference>
<feature type="chain" id="PRO_5038446375" description="AMIN domain-containing protein" evidence="1">
    <location>
        <begin position="24"/>
        <end position="235"/>
    </location>
</feature>
<accession>A0A839RK03</accession>
<dbReference type="Proteomes" id="UP000567922">
    <property type="component" value="Unassembled WGS sequence"/>
</dbReference>